<dbReference type="Gene3D" id="3.40.50.300">
    <property type="entry name" value="P-loop containing nucleotide triphosphate hydrolases"/>
    <property type="match status" value="1"/>
</dbReference>
<dbReference type="InterPro" id="IPR027417">
    <property type="entry name" value="P-loop_NTPase"/>
</dbReference>
<evidence type="ECO:0000256" key="2">
    <source>
        <dbReference type="ARBA" id="ARBA00022741"/>
    </source>
</evidence>
<keyword evidence="3 5" id="KW-0067">ATP-binding</keyword>
<sequence length="205" mass="22125">MDRFVVAVTGGIASGKTAFADALHRLGADLIDADVVAREVVEPGSEALTRIAEHFGPELLLPDGRMDRVAMRARVFADEDARTWLEGLLHPLIRARMQAMAAASDAPYVVVVIPLLAEGGGRKNYPWVERIAVVDVPESVQAERLMARDKADADMARKMIAAQATRAQRLAIADDVVSNTSTLARLEGVARNLDVLYRSLAVVGV</sequence>
<accession>A0ABX8WNE3</accession>
<keyword evidence="5" id="KW-0963">Cytoplasm</keyword>
<dbReference type="HAMAP" id="MF_00376">
    <property type="entry name" value="Dephospho_CoA_kinase"/>
    <property type="match status" value="1"/>
</dbReference>
<gene>
    <name evidence="5 7" type="primary">coaE</name>
    <name evidence="7" type="ORF">H8L67_08760</name>
</gene>
<name>A0ABX8WNE3_9GAMM</name>
<keyword evidence="5 7" id="KW-0808">Transferase</keyword>
<comment type="pathway">
    <text evidence="5">Cofactor biosynthesis; coenzyme A biosynthesis; CoA from (R)-pantothenate: step 5/5.</text>
</comment>
<comment type="function">
    <text evidence="5">Catalyzes the phosphorylation of the 3'-hydroxyl group of dephosphocoenzyme A to form coenzyme A.</text>
</comment>
<keyword evidence="8" id="KW-1185">Reference proteome</keyword>
<dbReference type="RefSeq" id="WP_220379452.1">
    <property type="nucleotide sequence ID" value="NZ_CP080544.1"/>
</dbReference>
<evidence type="ECO:0000256" key="1">
    <source>
        <dbReference type="ARBA" id="ARBA00009018"/>
    </source>
</evidence>
<proteinExistence type="inferred from homology"/>
<dbReference type="Proteomes" id="UP000824755">
    <property type="component" value="Chromosome"/>
</dbReference>
<dbReference type="EMBL" id="CP080544">
    <property type="protein sequence ID" value="QYR52667.1"/>
    <property type="molecule type" value="Genomic_DNA"/>
</dbReference>
<dbReference type="PANTHER" id="PTHR10695:SF46">
    <property type="entry name" value="BIFUNCTIONAL COENZYME A SYNTHASE-RELATED"/>
    <property type="match status" value="1"/>
</dbReference>
<comment type="subcellular location">
    <subcellularLocation>
        <location evidence="5">Cytoplasm</location>
    </subcellularLocation>
</comment>
<organism evidence="7 8">
    <name type="scientific">Lysobacter soyae</name>
    <dbReference type="NCBI Taxonomy" id="2764185"/>
    <lineage>
        <taxon>Bacteria</taxon>
        <taxon>Pseudomonadati</taxon>
        <taxon>Pseudomonadota</taxon>
        <taxon>Gammaproteobacteria</taxon>
        <taxon>Lysobacterales</taxon>
        <taxon>Lysobacteraceae</taxon>
        <taxon>Lysobacter</taxon>
    </lineage>
</organism>
<keyword evidence="4 5" id="KW-0173">Coenzyme A biosynthesis</keyword>
<evidence type="ECO:0000313" key="7">
    <source>
        <dbReference type="EMBL" id="QYR52667.1"/>
    </source>
</evidence>
<evidence type="ECO:0000256" key="6">
    <source>
        <dbReference type="NCBIfam" id="TIGR00152"/>
    </source>
</evidence>
<dbReference type="NCBIfam" id="TIGR00152">
    <property type="entry name" value="dephospho-CoA kinase"/>
    <property type="match status" value="1"/>
</dbReference>
<evidence type="ECO:0000256" key="4">
    <source>
        <dbReference type="ARBA" id="ARBA00022993"/>
    </source>
</evidence>
<protein>
    <recommendedName>
        <fullName evidence="5 6">Dephospho-CoA kinase</fullName>
        <ecNumber evidence="5 6">2.7.1.24</ecNumber>
    </recommendedName>
    <alternativeName>
        <fullName evidence="5">Dephosphocoenzyme A kinase</fullName>
    </alternativeName>
</protein>
<dbReference type="PROSITE" id="PS51219">
    <property type="entry name" value="DPCK"/>
    <property type="match status" value="1"/>
</dbReference>
<evidence type="ECO:0000313" key="8">
    <source>
        <dbReference type="Proteomes" id="UP000824755"/>
    </source>
</evidence>
<evidence type="ECO:0000256" key="5">
    <source>
        <dbReference type="HAMAP-Rule" id="MF_00376"/>
    </source>
</evidence>
<evidence type="ECO:0000256" key="3">
    <source>
        <dbReference type="ARBA" id="ARBA00022840"/>
    </source>
</evidence>
<keyword evidence="2 5" id="KW-0547">Nucleotide-binding</keyword>
<reference evidence="7 8" key="1">
    <citation type="submission" date="2021-08" db="EMBL/GenBank/DDBJ databases">
        <title>Lysobacter sp. strain CJ11 Genome sequencing and assembly.</title>
        <authorList>
            <person name="Kim I."/>
        </authorList>
    </citation>
    <scope>NUCLEOTIDE SEQUENCE [LARGE SCALE GENOMIC DNA]</scope>
    <source>
        <strain evidence="7 8">CJ11</strain>
    </source>
</reference>
<dbReference type="CDD" id="cd02022">
    <property type="entry name" value="DPCK"/>
    <property type="match status" value="1"/>
</dbReference>
<dbReference type="GO" id="GO:0004140">
    <property type="term" value="F:dephospho-CoA kinase activity"/>
    <property type="evidence" value="ECO:0007669"/>
    <property type="project" value="UniProtKB-EC"/>
</dbReference>
<dbReference type="SUPFAM" id="SSF52540">
    <property type="entry name" value="P-loop containing nucleoside triphosphate hydrolases"/>
    <property type="match status" value="1"/>
</dbReference>
<feature type="binding site" evidence="5">
    <location>
        <begin position="13"/>
        <end position="18"/>
    </location>
    <ligand>
        <name>ATP</name>
        <dbReference type="ChEBI" id="CHEBI:30616"/>
    </ligand>
</feature>
<comment type="similarity">
    <text evidence="1 5">Belongs to the CoaE family.</text>
</comment>
<dbReference type="InterPro" id="IPR001977">
    <property type="entry name" value="Depp_CoAkinase"/>
</dbReference>
<dbReference type="Pfam" id="PF01121">
    <property type="entry name" value="CoaE"/>
    <property type="match status" value="1"/>
</dbReference>
<keyword evidence="5 7" id="KW-0418">Kinase</keyword>
<dbReference type="PANTHER" id="PTHR10695">
    <property type="entry name" value="DEPHOSPHO-COA KINASE-RELATED"/>
    <property type="match status" value="1"/>
</dbReference>
<dbReference type="EC" id="2.7.1.24" evidence="5 6"/>
<comment type="catalytic activity">
    <reaction evidence="5">
        <text>3'-dephospho-CoA + ATP = ADP + CoA + H(+)</text>
        <dbReference type="Rhea" id="RHEA:18245"/>
        <dbReference type="ChEBI" id="CHEBI:15378"/>
        <dbReference type="ChEBI" id="CHEBI:30616"/>
        <dbReference type="ChEBI" id="CHEBI:57287"/>
        <dbReference type="ChEBI" id="CHEBI:57328"/>
        <dbReference type="ChEBI" id="CHEBI:456216"/>
        <dbReference type="EC" id="2.7.1.24"/>
    </reaction>
</comment>